<dbReference type="STRING" id="641025.SAMN05421507_10383"/>
<keyword evidence="8" id="KW-1185">Reference proteome</keyword>
<evidence type="ECO:0000256" key="3">
    <source>
        <dbReference type="ARBA" id="ARBA00023002"/>
    </source>
</evidence>
<dbReference type="GO" id="GO:0016121">
    <property type="term" value="P:carotene catabolic process"/>
    <property type="evidence" value="ECO:0007669"/>
    <property type="project" value="TreeGrafter"/>
</dbReference>
<reference evidence="8" key="1">
    <citation type="submission" date="2016-10" db="EMBL/GenBank/DDBJ databases">
        <authorList>
            <person name="Varghese N."/>
            <person name="Submissions S."/>
        </authorList>
    </citation>
    <scope>NUCLEOTIDE SEQUENCE [LARGE SCALE GENOMIC DNA]</scope>
    <source>
        <strain evidence="8">CGMCC 4.6609</strain>
    </source>
</reference>
<organism evidence="7 8">
    <name type="scientific">Lentzea jiangxiensis</name>
    <dbReference type="NCBI Taxonomy" id="641025"/>
    <lineage>
        <taxon>Bacteria</taxon>
        <taxon>Bacillati</taxon>
        <taxon>Actinomycetota</taxon>
        <taxon>Actinomycetes</taxon>
        <taxon>Pseudonocardiales</taxon>
        <taxon>Pseudonocardiaceae</taxon>
        <taxon>Lentzea</taxon>
    </lineage>
</organism>
<dbReference type="GO" id="GO:0046872">
    <property type="term" value="F:metal ion binding"/>
    <property type="evidence" value="ECO:0007669"/>
    <property type="project" value="UniProtKB-KW"/>
</dbReference>
<evidence type="ECO:0000313" key="7">
    <source>
        <dbReference type="EMBL" id="SDO59959.1"/>
    </source>
</evidence>
<dbReference type="RefSeq" id="WP_176959696.1">
    <property type="nucleotide sequence ID" value="NZ_FNIX01000003.1"/>
</dbReference>
<dbReference type="Pfam" id="PF03055">
    <property type="entry name" value="RPE65"/>
    <property type="match status" value="1"/>
</dbReference>
<dbReference type="PANTHER" id="PTHR10543:SF89">
    <property type="entry name" value="CAROTENOID 9,10(9',10')-CLEAVAGE DIOXYGENASE 1"/>
    <property type="match status" value="1"/>
</dbReference>
<evidence type="ECO:0000256" key="4">
    <source>
        <dbReference type="ARBA" id="ARBA00023004"/>
    </source>
</evidence>
<proteinExistence type="inferred from homology"/>
<dbReference type="EC" id="1.13.11.-" evidence="5"/>
<protein>
    <recommendedName>
        <fullName evidence="5">Dioxygenase</fullName>
        <ecNumber evidence="5">1.13.11.-</ecNumber>
    </recommendedName>
</protein>
<evidence type="ECO:0000313" key="8">
    <source>
        <dbReference type="Proteomes" id="UP000199691"/>
    </source>
</evidence>
<dbReference type="AlphaFoldDB" id="A0A1H0KVI9"/>
<keyword evidence="3 5" id="KW-0560">Oxidoreductase</keyword>
<feature type="region of interest" description="Disordered" evidence="6">
    <location>
        <begin position="205"/>
        <end position="226"/>
    </location>
</feature>
<evidence type="ECO:0000256" key="5">
    <source>
        <dbReference type="RuleBase" id="RU364048"/>
    </source>
</evidence>
<dbReference type="EMBL" id="FNIX01000003">
    <property type="protein sequence ID" value="SDO59959.1"/>
    <property type="molecule type" value="Genomic_DNA"/>
</dbReference>
<evidence type="ECO:0000256" key="1">
    <source>
        <dbReference type="ARBA" id="ARBA00006787"/>
    </source>
</evidence>
<dbReference type="GO" id="GO:0010436">
    <property type="term" value="F:carotenoid dioxygenase activity"/>
    <property type="evidence" value="ECO:0007669"/>
    <property type="project" value="TreeGrafter"/>
</dbReference>
<dbReference type="Proteomes" id="UP000199691">
    <property type="component" value="Unassembled WGS sequence"/>
</dbReference>
<accession>A0A1H0KVI9</accession>
<evidence type="ECO:0000256" key="6">
    <source>
        <dbReference type="SAM" id="MobiDB-lite"/>
    </source>
</evidence>
<name>A0A1H0KVI9_9PSEU</name>
<dbReference type="PANTHER" id="PTHR10543">
    <property type="entry name" value="BETA-CAROTENE DIOXYGENASE"/>
    <property type="match status" value="1"/>
</dbReference>
<keyword evidence="5 7" id="KW-0223">Dioxygenase</keyword>
<comment type="similarity">
    <text evidence="1 5">Belongs to the carotenoid oxygenase family.</text>
</comment>
<comment type="cofactor">
    <cofactor evidence="5">
        <name>Fe(2+)</name>
        <dbReference type="ChEBI" id="CHEBI:29033"/>
    </cofactor>
    <text evidence="5">Binds 1 Fe(2+) ion per subunit.</text>
</comment>
<gene>
    <name evidence="7" type="ORF">SAMN05421507_10383</name>
</gene>
<dbReference type="InterPro" id="IPR004294">
    <property type="entry name" value="Carotenoid_Oase"/>
</dbReference>
<sequence>MEALLVEGELPANLHGRFLQSVPHPAHGTEPVSITGVRLAGGTAAWHRARTDFSLLGTVPTLAPAVRDGLRVARPAQDPRTGEWHTIATRPGSPLAEHVTMSAAGAVRRGRCFVLSGPARIDTVALTADHVVVLDLSVEHDRATELIGLRAPCTWRPGKQARIGLLPRRSRGNPLWFPVSPCFVPETVNAYEDGPEVVLDAVRHTSPTGPRELTRWTLDPSTGTASEERLLSADSAVVADPERGRRHHTVYAVRGTAVSRHDPHTSTTHDFGPGHRLGQPATAGEWLIVPFHDSTSSNLAVFDAADLASGPRSVVRLPVTVPVATRTTWQPLLEPVRA</sequence>
<keyword evidence="4 5" id="KW-0408">Iron</keyword>
<keyword evidence="2 5" id="KW-0479">Metal-binding</keyword>
<evidence type="ECO:0000256" key="2">
    <source>
        <dbReference type="ARBA" id="ARBA00022723"/>
    </source>
</evidence>